<evidence type="ECO:0000313" key="8">
    <source>
        <dbReference type="WBParaSite" id="PTRK_0001183400.1"/>
    </source>
</evidence>
<dbReference type="InterPro" id="IPR036872">
    <property type="entry name" value="CH_dom_sf"/>
</dbReference>
<evidence type="ECO:0000256" key="2">
    <source>
        <dbReference type="ARBA" id="ARBA00022490"/>
    </source>
</evidence>
<dbReference type="SUPFAM" id="SSF116907">
    <property type="entry name" value="Hook domain"/>
    <property type="match status" value="1"/>
</dbReference>
<dbReference type="STRING" id="131310.A0A0N4ZTK6"/>
<evidence type="ECO:0000259" key="6">
    <source>
        <dbReference type="Pfam" id="PF19047"/>
    </source>
</evidence>
<protein>
    <submittedName>
        <fullName evidence="8">HOOK_N domain-containing protein</fullName>
    </submittedName>
</protein>
<dbReference type="Proteomes" id="UP000038045">
    <property type="component" value="Unplaced"/>
</dbReference>
<feature type="coiled-coil region" evidence="4">
    <location>
        <begin position="726"/>
        <end position="767"/>
    </location>
</feature>
<evidence type="ECO:0000313" key="7">
    <source>
        <dbReference type="Proteomes" id="UP000038045"/>
    </source>
</evidence>
<dbReference type="GO" id="GO:0005813">
    <property type="term" value="C:centrosome"/>
    <property type="evidence" value="ECO:0007669"/>
    <property type="project" value="TreeGrafter"/>
</dbReference>
<dbReference type="InterPro" id="IPR043936">
    <property type="entry name" value="HOOK_N"/>
</dbReference>
<dbReference type="CDD" id="cd22223">
    <property type="entry name" value="HkD_HkRP"/>
    <property type="match status" value="1"/>
</dbReference>
<feature type="coiled-coil region" evidence="4">
    <location>
        <begin position="1078"/>
        <end position="1173"/>
    </location>
</feature>
<organism evidence="7 8">
    <name type="scientific">Parastrongyloides trichosuri</name>
    <name type="common">Possum-specific nematode worm</name>
    <dbReference type="NCBI Taxonomy" id="131310"/>
    <lineage>
        <taxon>Eukaryota</taxon>
        <taxon>Metazoa</taxon>
        <taxon>Ecdysozoa</taxon>
        <taxon>Nematoda</taxon>
        <taxon>Chromadorea</taxon>
        <taxon>Rhabditida</taxon>
        <taxon>Tylenchina</taxon>
        <taxon>Panagrolaimomorpha</taxon>
        <taxon>Strongyloidoidea</taxon>
        <taxon>Strongyloididae</taxon>
        <taxon>Parastrongyloides</taxon>
    </lineage>
</organism>
<dbReference type="GO" id="GO:0031122">
    <property type="term" value="P:cytoplasmic microtubule organization"/>
    <property type="evidence" value="ECO:0007669"/>
    <property type="project" value="TreeGrafter"/>
</dbReference>
<dbReference type="Gene3D" id="1.10.418.10">
    <property type="entry name" value="Calponin-like domain"/>
    <property type="match status" value="1"/>
</dbReference>
<dbReference type="GO" id="GO:0030705">
    <property type="term" value="P:cytoskeleton-dependent intracellular transport"/>
    <property type="evidence" value="ECO:0007669"/>
    <property type="project" value="InterPro"/>
</dbReference>
<feature type="domain" description="HOOK N-terminal" evidence="6">
    <location>
        <begin position="55"/>
        <end position="177"/>
    </location>
</feature>
<keyword evidence="7" id="KW-1185">Reference proteome</keyword>
<dbReference type="GO" id="GO:0051959">
    <property type="term" value="F:dynein light intermediate chain binding"/>
    <property type="evidence" value="ECO:0007669"/>
    <property type="project" value="TreeGrafter"/>
</dbReference>
<keyword evidence="3 4" id="KW-0175">Coiled coil</keyword>
<feature type="coiled-coil region" evidence="4">
    <location>
        <begin position="283"/>
        <end position="403"/>
    </location>
</feature>
<feature type="compositionally biased region" description="Polar residues" evidence="5">
    <location>
        <begin position="1639"/>
        <end position="1654"/>
    </location>
</feature>
<dbReference type="WBParaSite" id="PTRK_0001183400.1">
    <property type="protein sequence ID" value="PTRK_0001183400.1"/>
    <property type="gene ID" value="PTRK_0001183400"/>
</dbReference>
<feature type="compositionally biased region" description="Polar residues" evidence="5">
    <location>
        <begin position="1189"/>
        <end position="1198"/>
    </location>
</feature>
<feature type="compositionally biased region" description="Polar residues" evidence="5">
    <location>
        <begin position="1207"/>
        <end position="1225"/>
    </location>
</feature>
<comment type="subcellular location">
    <subcellularLocation>
        <location evidence="1">Cytoplasm</location>
    </subcellularLocation>
</comment>
<reference evidence="8" key="1">
    <citation type="submission" date="2017-02" db="UniProtKB">
        <authorList>
            <consortium name="WormBaseParasite"/>
        </authorList>
    </citation>
    <scope>IDENTIFICATION</scope>
</reference>
<accession>A0A0N4ZTK6</accession>
<feature type="coiled-coil region" evidence="4">
    <location>
        <begin position="828"/>
        <end position="966"/>
    </location>
</feature>
<evidence type="ECO:0000256" key="4">
    <source>
        <dbReference type="SAM" id="Coils"/>
    </source>
</evidence>
<proteinExistence type="predicted"/>
<sequence>MNEEVFWSGCLAKWIKDLLAGEEPLIPINSLQNGNSIDNKFNNKNGKSTLEIQYQDLCEGFLLNLVYFYADSDSIDFNLLNNSNLETRDFTTRLKYFKVLLSNLYQFYKNRLGKVIVMSLPDLISIARNPSTEQSGHEMNKVLLLLLGCAVQSERKEDFIERIKAMSLDLQNALVLEIKKITDHGEYTMDLGSLQMSNDEENFYMLIQNFHKIMKERDSYAKTLIDLAHEMESDNIPSNNTVISGNALTNSSSSSSSSYNSVKNINELFDHRNVRTPSPTAFERHENLKITALNEEIRKLRDQIDEKEDCIISLNNNLQTKSKELEKHKEERLKLLKDANAANHYKDEYDCLKHKVSNMEKLEKDYENLKNMKDEYEFYKNRVEKLENDISIKDGTIEELMKKEIQLNKKAHQLKIVEKRLTEQDAMNKELQYELDKEKTIKDEHIIEIGKLERMVDTLKQHCTDMERQLETNNANTSIQNQSFNLAAQIEECNRSEILELQYENQKLKNQLENTLDNENETNIHFEIRYQLEDKVEKLKKELDEKDTLLNETKKALDDEQIQKDHFIKQVNELNADKNVLTKMLEETKNQLDEIKTRLNSETEIIISKENVELKNVIEEKERVIKDIKNEKKQIEELLEEIKDEKKRQRNEINDSQQIIDSMAIENSNMLREKRMIENERNILKEKLERSEGKINDLNMKVIEIDNLTRKIKVIEQSLSEKCSYLSDAEAENDSLRIQIQSDNTKMKKLRTDLENEKNKISDLMSRLRSVLTTMKINGEQFLGTEMNKNLENICNKDDSDLINAIDSVFMKSFNAARIQADTLRVERQIQIDELDFLKKDIESLRKAGNDIPCVDDEKDILIKENKENKERIFKLESKITQLKALEENNKINLKKIKDLENEKTSLNVKLENMMSNNEVLNSELQMLKSQIHTISSEKIDSIKKLRDIEENYQNLVRDYDSLHNIHDSLVNDYDMRRSEIGHLKSQLKSDSEFYELQTNLEQCFKENRNLKEELYEERSINAQTLRQLTAQQNENGKIKKELMEIKVQFEHLKDEQERTSRNEPLMLKMNASLGSQIEQLNSVLARRDQEIAELREELKKIRNLFEKERNMLSEMCDRLQRENRELIQRHINDKDTFFAKNQEYQEQIENLRRNKEKLEEKIFDRYKNLENKTLQKEKPNIMSRTIKSFTGRSPTRNLKQKLPNIIPSSSSEDCGSSTNSNEETLTPPVMSAKLTHHQNGQLFKPKNYLSPNHNSKSDVLTSDSNCLHYSDKSNDDTLDVGNDSGVYLHSYSDSNYHSYSSSSSSTPDQLKMMSARDKSSSFKFARNPKSLHETMDNTNNDKKIIALSVIESRNQENIYYPRIQHNLHENYNLMNNSNIKRESCTVEDISFIEMKKKSFERQSLTTRSLRYLKSPIERLPSKKIPNVKTSVITNGAKGLACCLIPINKKAIKNDNEIYKPNMDEKVITNNYNETNVDSKMLPDSKNLSLSRRHDNQYNCEFVLNGVGTCSSSDGDTNSVEYETIGFAKTIGIKKSSSDVNSTNKNVLNHIRYRNGYIENYSQNTTREIHLSHETYMDQEVANINKNCDKIELPVQYYPHTPTMTSQSTIPFQYRTGSLRQPSIKNKELPPPYGKKPPSYNQYQQQTNSRTGTPNLKMKHFKPKATSTPKAENDTSHLYNVQIPKEGERRQLVRENDKALSVYENVEMESSNPYCSDTNNSENKCEEEKWQNYGCL</sequence>
<dbReference type="PANTHER" id="PTHR18947:SF28">
    <property type="entry name" value="GIRDIN, ISOFORM A"/>
    <property type="match status" value="1"/>
</dbReference>
<name>A0A0N4ZTK6_PARTI</name>
<feature type="region of interest" description="Disordered" evidence="5">
    <location>
        <begin position="1618"/>
        <end position="1656"/>
    </location>
</feature>
<feature type="coiled-coil region" evidence="4">
    <location>
        <begin position="498"/>
        <end position="701"/>
    </location>
</feature>
<keyword evidence="2" id="KW-0963">Cytoplasm</keyword>
<dbReference type="Pfam" id="PF19047">
    <property type="entry name" value="HOOK_N"/>
    <property type="match status" value="1"/>
</dbReference>
<dbReference type="PANTHER" id="PTHR18947">
    <property type="entry name" value="HOOK PROTEINS"/>
    <property type="match status" value="1"/>
</dbReference>
<feature type="region of interest" description="Disordered" evidence="5">
    <location>
        <begin position="1189"/>
        <end position="1226"/>
    </location>
</feature>
<evidence type="ECO:0000256" key="3">
    <source>
        <dbReference type="ARBA" id="ARBA00023054"/>
    </source>
</evidence>
<evidence type="ECO:0000256" key="5">
    <source>
        <dbReference type="SAM" id="MobiDB-lite"/>
    </source>
</evidence>
<dbReference type="GO" id="GO:0005737">
    <property type="term" value="C:cytoplasm"/>
    <property type="evidence" value="ECO:0007669"/>
    <property type="project" value="UniProtKB-SubCell"/>
</dbReference>
<evidence type="ECO:0000256" key="1">
    <source>
        <dbReference type="ARBA" id="ARBA00004496"/>
    </source>
</evidence>
<dbReference type="GO" id="GO:0008017">
    <property type="term" value="F:microtubule binding"/>
    <property type="evidence" value="ECO:0007669"/>
    <property type="project" value="TreeGrafter"/>
</dbReference>